<accession>A0ABN7V7R2</accession>
<dbReference type="EMBL" id="CAJVQB010010559">
    <property type="protein sequence ID" value="CAG8740989.1"/>
    <property type="molecule type" value="Genomic_DNA"/>
</dbReference>
<proteinExistence type="predicted"/>
<reference evidence="1 2" key="1">
    <citation type="submission" date="2021-06" db="EMBL/GenBank/DDBJ databases">
        <authorList>
            <person name="Kallberg Y."/>
            <person name="Tangrot J."/>
            <person name="Rosling A."/>
        </authorList>
    </citation>
    <scope>NUCLEOTIDE SEQUENCE [LARGE SCALE GENOMIC DNA]</scope>
    <source>
        <strain evidence="1 2">120-4 pot B 10/14</strain>
    </source>
</reference>
<protein>
    <submittedName>
        <fullName evidence="1">9929_t:CDS:1</fullName>
    </submittedName>
</protein>
<comment type="caution">
    <text evidence="1">The sequence shown here is derived from an EMBL/GenBank/DDBJ whole genome shotgun (WGS) entry which is preliminary data.</text>
</comment>
<organism evidence="1 2">
    <name type="scientific">Gigaspora margarita</name>
    <dbReference type="NCBI Taxonomy" id="4874"/>
    <lineage>
        <taxon>Eukaryota</taxon>
        <taxon>Fungi</taxon>
        <taxon>Fungi incertae sedis</taxon>
        <taxon>Mucoromycota</taxon>
        <taxon>Glomeromycotina</taxon>
        <taxon>Glomeromycetes</taxon>
        <taxon>Diversisporales</taxon>
        <taxon>Gigasporaceae</taxon>
        <taxon>Gigaspora</taxon>
    </lineage>
</organism>
<keyword evidence="2" id="KW-1185">Reference proteome</keyword>
<evidence type="ECO:0000313" key="2">
    <source>
        <dbReference type="Proteomes" id="UP000789901"/>
    </source>
</evidence>
<sequence>MTNPTIRSRAILLFRPRNCMGTPMNFIESFIRNHSFIAPTEASTQNHSFIAPTEFQVSADLVIEENFWVHTKILSGSTHYFKCALSSTWARFENDIFIFKRPNITPQVFSHYIRV</sequence>
<name>A0ABN7V7R2_GIGMA</name>
<evidence type="ECO:0000313" key="1">
    <source>
        <dbReference type="EMBL" id="CAG8740989.1"/>
    </source>
</evidence>
<gene>
    <name evidence="1" type="ORF">GMARGA_LOCUS15381</name>
</gene>
<dbReference type="Proteomes" id="UP000789901">
    <property type="component" value="Unassembled WGS sequence"/>
</dbReference>